<keyword evidence="4 8" id="KW-0378">Hydrolase</keyword>
<evidence type="ECO:0000259" key="7">
    <source>
        <dbReference type="Pfam" id="PF00149"/>
    </source>
</evidence>
<dbReference type="PANTHER" id="PTHR34990:SF1">
    <property type="entry name" value="UDP-2,3-DIACYLGLUCOSAMINE HYDROLASE"/>
    <property type="match status" value="1"/>
</dbReference>
<evidence type="ECO:0000256" key="1">
    <source>
        <dbReference type="ARBA" id="ARBA00022475"/>
    </source>
</evidence>
<comment type="caution">
    <text evidence="8">The sequence shown here is derived from an EMBL/GenBank/DDBJ whole genome shotgun (WGS) entry which is preliminary data.</text>
</comment>
<dbReference type="NCBIfam" id="NF003743">
    <property type="entry name" value="PRK05340.1"/>
    <property type="match status" value="1"/>
</dbReference>
<evidence type="ECO:0000313" key="9">
    <source>
        <dbReference type="Proteomes" id="UP000823631"/>
    </source>
</evidence>
<dbReference type="EMBL" id="JADINH010000196">
    <property type="protein sequence ID" value="MBO8416676.1"/>
    <property type="molecule type" value="Genomic_DNA"/>
</dbReference>
<evidence type="ECO:0000256" key="3">
    <source>
        <dbReference type="ARBA" id="ARBA00022723"/>
    </source>
</evidence>
<protein>
    <submittedName>
        <fullName evidence="8">UDP-2,3-diacylglucosamine diphosphatase</fullName>
        <ecNumber evidence="8">3.6.1.54</ecNumber>
    </submittedName>
</protein>
<dbReference type="GO" id="GO:0046872">
    <property type="term" value="F:metal ion binding"/>
    <property type="evidence" value="ECO:0007669"/>
    <property type="project" value="UniProtKB-KW"/>
</dbReference>
<evidence type="ECO:0000256" key="6">
    <source>
        <dbReference type="ARBA" id="ARBA00023211"/>
    </source>
</evidence>
<keyword evidence="1" id="KW-1003">Cell membrane</keyword>
<dbReference type="GO" id="GO:0016020">
    <property type="term" value="C:membrane"/>
    <property type="evidence" value="ECO:0007669"/>
    <property type="project" value="GOC"/>
</dbReference>
<dbReference type="Proteomes" id="UP000823631">
    <property type="component" value="Unassembled WGS sequence"/>
</dbReference>
<dbReference type="GO" id="GO:0008758">
    <property type="term" value="F:UDP-2,3-diacylglucosamine hydrolase activity"/>
    <property type="evidence" value="ECO:0007669"/>
    <property type="project" value="TreeGrafter"/>
</dbReference>
<dbReference type="Pfam" id="PF00149">
    <property type="entry name" value="Metallophos"/>
    <property type="match status" value="1"/>
</dbReference>
<proteinExistence type="predicted"/>
<dbReference type="InterPro" id="IPR029052">
    <property type="entry name" value="Metallo-depent_PP-like"/>
</dbReference>
<reference evidence="8" key="1">
    <citation type="submission" date="2020-10" db="EMBL/GenBank/DDBJ databases">
        <authorList>
            <person name="Gilroy R."/>
        </authorList>
    </citation>
    <scope>NUCLEOTIDE SEQUENCE</scope>
    <source>
        <strain evidence="8">17213</strain>
    </source>
</reference>
<keyword evidence="2" id="KW-0997">Cell inner membrane</keyword>
<dbReference type="GO" id="GO:0009245">
    <property type="term" value="P:lipid A biosynthetic process"/>
    <property type="evidence" value="ECO:0007669"/>
    <property type="project" value="TreeGrafter"/>
</dbReference>
<accession>A0A9D9GU61</accession>
<gene>
    <name evidence="8" type="ORF">IAB19_09880</name>
</gene>
<dbReference type="InterPro" id="IPR004843">
    <property type="entry name" value="Calcineurin-like_PHP"/>
</dbReference>
<dbReference type="AlphaFoldDB" id="A0A9D9GU61"/>
<dbReference type="SUPFAM" id="SSF56300">
    <property type="entry name" value="Metallo-dependent phosphatases"/>
    <property type="match status" value="1"/>
</dbReference>
<dbReference type="EC" id="3.6.1.54" evidence="8"/>
<dbReference type="CDD" id="cd07398">
    <property type="entry name" value="MPP_YbbF-LpxH"/>
    <property type="match status" value="1"/>
</dbReference>
<keyword evidence="6" id="KW-0464">Manganese</keyword>
<keyword evidence="3" id="KW-0479">Metal-binding</keyword>
<reference evidence="8" key="2">
    <citation type="journal article" date="2021" name="PeerJ">
        <title>Extensive microbial diversity within the chicken gut microbiome revealed by metagenomics and culture.</title>
        <authorList>
            <person name="Gilroy R."/>
            <person name="Ravi A."/>
            <person name="Getino M."/>
            <person name="Pursley I."/>
            <person name="Horton D.L."/>
            <person name="Alikhan N.F."/>
            <person name="Baker D."/>
            <person name="Gharbi K."/>
            <person name="Hall N."/>
            <person name="Watson M."/>
            <person name="Adriaenssens E.M."/>
            <person name="Foster-Nyarko E."/>
            <person name="Jarju S."/>
            <person name="Secka A."/>
            <person name="Antonio M."/>
            <person name="Oren A."/>
            <person name="Chaudhuri R.R."/>
            <person name="La Ragione R."/>
            <person name="Hildebrand F."/>
            <person name="Pallen M.J."/>
        </authorList>
    </citation>
    <scope>NUCLEOTIDE SEQUENCE</scope>
    <source>
        <strain evidence="8">17213</strain>
    </source>
</reference>
<dbReference type="InterPro" id="IPR043461">
    <property type="entry name" value="LpxH-like"/>
</dbReference>
<dbReference type="PANTHER" id="PTHR34990">
    <property type="entry name" value="UDP-2,3-DIACYLGLUCOSAMINE HYDROLASE-RELATED"/>
    <property type="match status" value="1"/>
</dbReference>
<dbReference type="Gene3D" id="3.60.21.10">
    <property type="match status" value="1"/>
</dbReference>
<sequence length="248" mass="28323">MAFYIIADLHLSESSTELNLAFEAFVKRLRSGDKLFIAGDLFDFFVGIDLSDRAQLVVRRSIKEAKAAGVSVLFTPGNRDFLIRKSEAQYFGFELLPEFHVIKAPYGDVLLTHGDALCTNDLKYQKFKRRCRNPALQQLFLLLPLSLRRKIGRNIRAKSANAAYLRVRNQKLYGAVPATIEKLLSTFKCSNLVHGHFHIFERRYRECRSEKARLSLGAWGDTYSYVRMDGNGLAHVQKPLTDLIDKSF</sequence>
<evidence type="ECO:0000256" key="4">
    <source>
        <dbReference type="ARBA" id="ARBA00022801"/>
    </source>
</evidence>
<feature type="domain" description="Calcineurin-like phosphoesterase" evidence="7">
    <location>
        <begin position="1"/>
        <end position="199"/>
    </location>
</feature>
<keyword evidence="5" id="KW-0472">Membrane</keyword>
<name>A0A9D9GU61_9GAMM</name>
<evidence type="ECO:0000256" key="2">
    <source>
        <dbReference type="ARBA" id="ARBA00022519"/>
    </source>
</evidence>
<evidence type="ECO:0000256" key="5">
    <source>
        <dbReference type="ARBA" id="ARBA00023136"/>
    </source>
</evidence>
<organism evidence="8 9">
    <name type="scientific">Candidatus Avisuccinivibrio stercorigallinarum</name>
    <dbReference type="NCBI Taxonomy" id="2840704"/>
    <lineage>
        <taxon>Bacteria</taxon>
        <taxon>Pseudomonadati</taxon>
        <taxon>Pseudomonadota</taxon>
        <taxon>Gammaproteobacteria</taxon>
        <taxon>Aeromonadales</taxon>
        <taxon>Succinivibrionaceae</taxon>
        <taxon>Succinivibrionaceae incertae sedis</taxon>
        <taxon>Candidatus Avisuccinivibrio</taxon>
    </lineage>
</organism>
<evidence type="ECO:0000313" key="8">
    <source>
        <dbReference type="EMBL" id="MBO8416676.1"/>
    </source>
</evidence>